<evidence type="ECO:0000256" key="1">
    <source>
        <dbReference type="ARBA" id="ARBA00005417"/>
    </source>
</evidence>
<name>A0A2H0YRG2_9BACT</name>
<protein>
    <submittedName>
        <fullName evidence="6">Zinc ABC transporter ATP-binding protein</fullName>
    </submittedName>
</protein>
<dbReference type="InterPro" id="IPR017871">
    <property type="entry name" value="ABC_transporter-like_CS"/>
</dbReference>
<dbReference type="InterPro" id="IPR027417">
    <property type="entry name" value="P-loop_NTPase"/>
</dbReference>
<gene>
    <name evidence="6" type="ORF">COT25_04955</name>
</gene>
<dbReference type="InterPro" id="IPR003439">
    <property type="entry name" value="ABC_transporter-like_ATP-bd"/>
</dbReference>
<dbReference type="AlphaFoldDB" id="A0A2H0YRG2"/>
<comment type="similarity">
    <text evidence="1">Belongs to the ABC transporter superfamily.</text>
</comment>
<dbReference type="SUPFAM" id="SSF52540">
    <property type="entry name" value="P-loop containing nucleoside triphosphate hydrolases"/>
    <property type="match status" value="1"/>
</dbReference>
<dbReference type="PANTHER" id="PTHR42734">
    <property type="entry name" value="METAL TRANSPORT SYSTEM ATP-BINDING PROTEIN TM_0124-RELATED"/>
    <property type="match status" value="1"/>
</dbReference>
<feature type="domain" description="ABC transporter" evidence="5">
    <location>
        <begin position="1"/>
        <end position="211"/>
    </location>
</feature>
<keyword evidence="2" id="KW-0813">Transport</keyword>
<keyword evidence="4 6" id="KW-0067">ATP-binding</keyword>
<dbReference type="InterPro" id="IPR003593">
    <property type="entry name" value="AAA+_ATPase"/>
</dbReference>
<dbReference type="PROSITE" id="PS00211">
    <property type="entry name" value="ABC_TRANSPORTER_1"/>
    <property type="match status" value="1"/>
</dbReference>
<evidence type="ECO:0000256" key="4">
    <source>
        <dbReference type="ARBA" id="ARBA00022840"/>
    </source>
</evidence>
<evidence type="ECO:0000256" key="3">
    <source>
        <dbReference type="ARBA" id="ARBA00022741"/>
    </source>
</evidence>
<evidence type="ECO:0000313" key="6">
    <source>
        <dbReference type="EMBL" id="PIS41095.1"/>
    </source>
</evidence>
<dbReference type="GO" id="GO:0016887">
    <property type="term" value="F:ATP hydrolysis activity"/>
    <property type="evidence" value="ECO:0007669"/>
    <property type="project" value="InterPro"/>
</dbReference>
<evidence type="ECO:0000259" key="5">
    <source>
        <dbReference type="PROSITE" id="PS50893"/>
    </source>
</evidence>
<dbReference type="EMBL" id="PEXV01000157">
    <property type="protein sequence ID" value="PIS41095.1"/>
    <property type="molecule type" value="Genomic_DNA"/>
</dbReference>
<proteinExistence type="inferred from homology"/>
<reference evidence="7" key="1">
    <citation type="submission" date="2017-09" db="EMBL/GenBank/DDBJ databases">
        <title>Depth-based differentiation of microbial function through sediment-hosted aquifers and enrichment of novel symbionts in the deep terrestrial subsurface.</title>
        <authorList>
            <person name="Probst A.J."/>
            <person name="Ladd B."/>
            <person name="Jarett J.K."/>
            <person name="Geller-Mcgrath D.E."/>
            <person name="Sieber C.M.K."/>
            <person name="Emerson J.B."/>
            <person name="Anantharaman K."/>
            <person name="Thomas B.C."/>
            <person name="Malmstrom R."/>
            <person name="Stieglmeier M."/>
            <person name="Klingl A."/>
            <person name="Woyke T."/>
            <person name="Ryan C.M."/>
            <person name="Banfield J.F."/>
        </authorList>
    </citation>
    <scope>NUCLEOTIDE SEQUENCE [LARGE SCALE GENOMIC DNA]</scope>
</reference>
<accession>A0A2H0YRG2</accession>
<dbReference type="Gene3D" id="3.40.50.300">
    <property type="entry name" value="P-loop containing nucleotide triphosphate hydrolases"/>
    <property type="match status" value="1"/>
</dbReference>
<evidence type="ECO:0000313" key="7">
    <source>
        <dbReference type="Proteomes" id="UP000228711"/>
    </source>
</evidence>
<keyword evidence="3" id="KW-0547">Nucleotide-binding</keyword>
<dbReference type="SMART" id="SM00382">
    <property type="entry name" value="AAA"/>
    <property type="match status" value="1"/>
</dbReference>
<dbReference type="GO" id="GO:0005524">
    <property type="term" value="F:ATP binding"/>
    <property type="evidence" value="ECO:0007669"/>
    <property type="project" value="UniProtKB-KW"/>
</dbReference>
<dbReference type="Pfam" id="PF00005">
    <property type="entry name" value="ABC_tran"/>
    <property type="match status" value="1"/>
</dbReference>
<dbReference type="InterPro" id="IPR050153">
    <property type="entry name" value="Metal_Ion_Import_ABC"/>
</dbReference>
<dbReference type="FunFam" id="3.40.50.300:FF:000134">
    <property type="entry name" value="Iron-enterobactin ABC transporter ATP-binding protein"/>
    <property type="match status" value="1"/>
</dbReference>
<dbReference type="Proteomes" id="UP000228711">
    <property type="component" value="Unassembled WGS sequence"/>
</dbReference>
<dbReference type="PANTHER" id="PTHR42734:SF17">
    <property type="entry name" value="METAL TRANSPORT SYSTEM ATP-BINDING PROTEIN TM_0124-RELATED"/>
    <property type="match status" value="1"/>
</dbReference>
<dbReference type="PROSITE" id="PS50893">
    <property type="entry name" value="ABC_TRANSPORTER_2"/>
    <property type="match status" value="1"/>
</dbReference>
<organism evidence="6 7">
    <name type="scientific">Candidatus Kerfeldbacteria bacterium CG08_land_8_20_14_0_20_42_7</name>
    <dbReference type="NCBI Taxonomy" id="2014245"/>
    <lineage>
        <taxon>Bacteria</taxon>
        <taxon>Candidatus Kerfeldiibacteriota</taxon>
    </lineage>
</organism>
<comment type="caution">
    <text evidence="6">The sequence shown here is derived from an EMBL/GenBank/DDBJ whole genome shotgun (WGS) entry which is preliminary data.</text>
</comment>
<feature type="non-terminal residue" evidence="6">
    <location>
        <position position="1"/>
    </location>
</feature>
<evidence type="ECO:0000256" key="2">
    <source>
        <dbReference type="ARBA" id="ARBA00022448"/>
    </source>
</evidence>
<sequence length="222" mass="24649">GEYAGIIGPNGSGKSTLVKVLTGLLTPQKGEIELFGESIKKFSDRHAIGYVPQRLSQMDLKFPVTVNEVIASGRVTQQKTVRHFQKENSRAVEEAMDVCDIGPLRSRLMGELSGGQRQRVFISRALAGESKLLILDEPSVGIDINSQELFYNFLRHVNDTLGITIILVSHDIDVIAHEVKTLLCLNKTLICHGKPQTVLSEKNFKQMYGRNLKAILHGHEPH</sequence>